<name>A0ABU0P2M3_STRRH</name>
<protein>
    <submittedName>
        <fullName evidence="2">4-carboxymuconolactone decarboxylase</fullName>
        <ecNumber evidence="2">4.1.1.44</ecNumber>
    </submittedName>
</protein>
<organism evidence="2 3">
    <name type="scientific">Streptomyces rishiriensis</name>
    <dbReference type="NCBI Taxonomy" id="68264"/>
    <lineage>
        <taxon>Bacteria</taxon>
        <taxon>Bacillati</taxon>
        <taxon>Actinomycetota</taxon>
        <taxon>Actinomycetes</taxon>
        <taxon>Kitasatosporales</taxon>
        <taxon>Streptomycetaceae</taxon>
        <taxon>Streptomyces</taxon>
    </lineage>
</organism>
<dbReference type="GO" id="GO:0047575">
    <property type="term" value="F:4-carboxymuconolactone decarboxylase activity"/>
    <property type="evidence" value="ECO:0007669"/>
    <property type="project" value="UniProtKB-EC"/>
</dbReference>
<accession>A0ABU0P2M3</accession>
<dbReference type="SUPFAM" id="SSF69118">
    <property type="entry name" value="AhpD-like"/>
    <property type="match status" value="1"/>
</dbReference>
<gene>
    <name evidence="2" type="ORF">QF030_007804</name>
</gene>
<dbReference type="InterPro" id="IPR052512">
    <property type="entry name" value="4CMD/NDH-1_regulator"/>
</dbReference>
<reference evidence="2 3" key="1">
    <citation type="submission" date="2023-07" db="EMBL/GenBank/DDBJ databases">
        <title>Comparative genomics of wheat-associated soil bacteria to identify genetic determinants of phenazine resistance.</title>
        <authorList>
            <person name="Mouncey N."/>
        </authorList>
    </citation>
    <scope>NUCLEOTIDE SEQUENCE [LARGE SCALE GENOMIC DNA]</scope>
    <source>
        <strain evidence="2 3">B2I6</strain>
    </source>
</reference>
<dbReference type="PANTHER" id="PTHR33570">
    <property type="entry name" value="4-CARBOXYMUCONOLACTONE DECARBOXYLASE FAMILY PROTEIN"/>
    <property type="match status" value="1"/>
</dbReference>
<evidence type="ECO:0000313" key="3">
    <source>
        <dbReference type="Proteomes" id="UP001230654"/>
    </source>
</evidence>
<dbReference type="PANTHER" id="PTHR33570:SF9">
    <property type="entry name" value="BLL4600 PROTEIN"/>
    <property type="match status" value="1"/>
</dbReference>
<comment type="caution">
    <text evidence="2">The sequence shown here is derived from an EMBL/GenBank/DDBJ whole genome shotgun (WGS) entry which is preliminary data.</text>
</comment>
<proteinExistence type="predicted"/>
<feature type="domain" description="Carboxymuconolactone decarboxylase-like" evidence="1">
    <location>
        <begin position="20"/>
        <end position="103"/>
    </location>
</feature>
<dbReference type="Proteomes" id="UP001230654">
    <property type="component" value="Unassembled WGS sequence"/>
</dbReference>
<evidence type="ECO:0000313" key="2">
    <source>
        <dbReference type="EMBL" id="MDQ0585626.1"/>
    </source>
</evidence>
<dbReference type="EC" id="4.1.1.44" evidence="2"/>
<dbReference type="Pfam" id="PF02627">
    <property type="entry name" value="CMD"/>
    <property type="match status" value="1"/>
</dbReference>
<sequence>MTDQPKQVGGGRRMLGDFSPKLAELTDDVLFEDVWNRTELAARDRSLITVAALVAGGDSDQLRFHLGHAKNNGVTETELIEAITHLAFYAGWPKAMTAITVAKQVFSA</sequence>
<dbReference type="EMBL" id="JAUSWV010000002">
    <property type="protein sequence ID" value="MDQ0585626.1"/>
    <property type="molecule type" value="Genomic_DNA"/>
</dbReference>
<dbReference type="InterPro" id="IPR029032">
    <property type="entry name" value="AhpD-like"/>
</dbReference>
<keyword evidence="2" id="KW-0456">Lyase</keyword>
<keyword evidence="3" id="KW-1185">Reference proteome</keyword>
<dbReference type="Gene3D" id="1.20.1290.10">
    <property type="entry name" value="AhpD-like"/>
    <property type="match status" value="1"/>
</dbReference>
<dbReference type="RefSeq" id="WP_307167299.1">
    <property type="nucleotide sequence ID" value="NZ_JAUSWV010000002.1"/>
</dbReference>
<dbReference type="InterPro" id="IPR003779">
    <property type="entry name" value="CMD-like"/>
</dbReference>
<evidence type="ECO:0000259" key="1">
    <source>
        <dbReference type="Pfam" id="PF02627"/>
    </source>
</evidence>